<reference evidence="3" key="1">
    <citation type="submission" date="2018-07" db="EMBL/GenBank/DDBJ databases">
        <authorList>
            <consortium name="PulseNet: The National Subtyping Network for Foodborne Disease Surveillance"/>
            <person name="Tarr C.L."/>
            <person name="Trees E."/>
            <person name="Katz L.S."/>
            <person name="Carleton-Romer H.A."/>
            <person name="Stroika S."/>
            <person name="Kucerova Z."/>
            <person name="Roache K.F."/>
            <person name="Sabol A.L."/>
            <person name="Besser J."/>
            <person name="Gerner-Smidt P."/>
        </authorList>
    </citation>
    <scope>NUCLEOTIDE SEQUENCE</scope>
    <source>
        <strain evidence="3">2014AM-0811</strain>
    </source>
</reference>
<feature type="chain" id="PRO_5026165442" evidence="1">
    <location>
        <begin position="23"/>
        <end position="599"/>
    </location>
</feature>
<dbReference type="PANTHER" id="PTHR35340">
    <property type="entry name" value="PQQ ENZYME REPEAT PROTEIN-RELATED"/>
    <property type="match status" value="1"/>
</dbReference>
<keyword evidence="3" id="KW-0808">Transferase</keyword>
<dbReference type="InterPro" id="IPR010262">
    <property type="entry name" value="Arylsulfotransferase_bact"/>
</dbReference>
<evidence type="ECO:0000313" key="3">
    <source>
        <dbReference type="EMBL" id="ECT7993900.1"/>
    </source>
</evidence>
<evidence type="ECO:0000259" key="2">
    <source>
        <dbReference type="Pfam" id="PF17425"/>
    </source>
</evidence>
<sequence length="599" mass="66464">MLFTRKVLPVLCCLCLSGSVLASGVLDPNRPMVASADVIPVHEGPLGMVDVAPYGGVFPLTAIINKANHNVQNVKVTVLGKGEKGIPISYDVGPQAINTHDGIPVFGLYPDYVNKVKVDWTEEGKKQTYTWSIYAAPVSLPSTTGQTAVLPTVEPVKVDSSLKNRLYLFNHITGMPRAGHIMHVAGGAANWDYTGINWISDTNGDVRGYMNIDKFRNQDDITRFGSMMSFHQVNDGNLIFGQGQRYFKYDFLGRVISDKRLPKGFIDFSHAITETPKGTYLLRVAKENYPLNGKYTINTVRDHILEVDQNGDTVDYWDLPKILDPYRDDVILAMDQGAVCLSVDAEHSGQVMTKEQLAKQPFGDIAGSGPGRNWAHVNSVSYDPRDDSIIISSRHQSAIIKIGRDKKVKWILSDPSGWKGELAKKVLKPVDSNGKPLTCEAHHCDGGFDWTWTQHTGWLVPSKSTGGKTVVTAFDNGDARGMEQPAMPSMKYSRGVEYQIDEKNMTVSQMWEYGKERGFDWYSAITSVTEYRPETKTMFMYSATAGMSGTKPIVSVLDEVKDGTQDVMLELKVHSNRAGMLGYRALIIDPEQMFKNKAR</sequence>
<dbReference type="GO" id="GO:0004062">
    <property type="term" value="F:aryl sulfotransferase activity"/>
    <property type="evidence" value="ECO:0007669"/>
    <property type="project" value="InterPro"/>
</dbReference>
<evidence type="ECO:0000256" key="1">
    <source>
        <dbReference type="SAM" id="SignalP"/>
    </source>
</evidence>
<dbReference type="Pfam" id="PF05935">
    <property type="entry name" value="Arylsulfotrans"/>
    <property type="match status" value="1"/>
</dbReference>
<dbReference type="InterPro" id="IPR053143">
    <property type="entry name" value="Arylsulfate_ST"/>
</dbReference>
<dbReference type="EMBL" id="AAKNYD010000012">
    <property type="protein sequence ID" value="ECT7993900.1"/>
    <property type="molecule type" value="Genomic_DNA"/>
</dbReference>
<gene>
    <name evidence="3" type="ORF">BSC26_21565</name>
</gene>
<accession>A0A602VER8</accession>
<dbReference type="Gene3D" id="2.60.40.3100">
    <property type="entry name" value="Arylsulphate sulphotransferase monomer, N-terminal domain"/>
    <property type="match status" value="1"/>
</dbReference>
<comment type="caution">
    <text evidence="3">The sequence shown here is derived from an EMBL/GenBank/DDBJ whole genome shotgun (WGS) entry which is preliminary data.</text>
</comment>
<feature type="signal peptide" evidence="1">
    <location>
        <begin position="1"/>
        <end position="22"/>
    </location>
</feature>
<protein>
    <submittedName>
        <fullName evidence="3">Aryl-sulfate sulfotransferase</fullName>
    </submittedName>
</protein>
<feature type="domain" description="Arylsulfotransferase N-terminal" evidence="2">
    <location>
        <begin position="49"/>
        <end position="135"/>
    </location>
</feature>
<dbReference type="InterPro" id="IPR038477">
    <property type="entry name" value="ASST_N_sf"/>
</dbReference>
<organism evidence="3">
    <name type="scientific">Salmonella enterica</name>
    <name type="common">Salmonella choleraesuis</name>
    <dbReference type="NCBI Taxonomy" id="28901"/>
    <lineage>
        <taxon>Bacteria</taxon>
        <taxon>Pseudomonadati</taxon>
        <taxon>Pseudomonadota</taxon>
        <taxon>Gammaproteobacteria</taxon>
        <taxon>Enterobacterales</taxon>
        <taxon>Enterobacteriaceae</taxon>
        <taxon>Salmonella</taxon>
    </lineage>
</organism>
<dbReference type="AlphaFoldDB" id="A0A602VER8"/>
<keyword evidence="1" id="KW-0732">Signal</keyword>
<dbReference type="InterPro" id="IPR035391">
    <property type="entry name" value="Arylsulfotran_N"/>
</dbReference>
<name>A0A602VER8_SALER</name>
<proteinExistence type="predicted"/>
<dbReference type="PANTHER" id="PTHR35340:SF10">
    <property type="entry name" value="CYTOPLASMIC PROTEIN"/>
    <property type="match status" value="1"/>
</dbReference>
<dbReference type="Pfam" id="PF17425">
    <property type="entry name" value="Arylsulfotran_N"/>
    <property type="match status" value="1"/>
</dbReference>